<organism evidence="2 3">
    <name type="scientific">Sinanodonta woodiana</name>
    <name type="common">Chinese pond mussel</name>
    <name type="synonym">Anodonta woodiana</name>
    <dbReference type="NCBI Taxonomy" id="1069815"/>
    <lineage>
        <taxon>Eukaryota</taxon>
        <taxon>Metazoa</taxon>
        <taxon>Spiralia</taxon>
        <taxon>Lophotrochozoa</taxon>
        <taxon>Mollusca</taxon>
        <taxon>Bivalvia</taxon>
        <taxon>Autobranchia</taxon>
        <taxon>Heteroconchia</taxon>
        <taxon>Palaeoheterodonta</taxon>
        <taxon>Unionida</taxon>
        <taxon>Unionoidea</taxon>
        <taxon>Unionidae</taxon>
        <taxon>Unioninae</taxon>
        <taxon>Sinanodonta</taxon>
    </lineage>
</organism>
<protein>
    <submittedName>
        <fullName evidence="2">Uncharacterized protein</fullName>
    </submittedName>
</protein>
<dbReference type="Proteomes" id="UP001634394">
    <property type="component" value="Unassembled WGS sequence"/>
</dbReference>
<sequence length="177" mass="19721">MEIEVFSEIEIPAECKAIEIVLNRRIVYPHKRWNKYAASKEGKVYHIDSGREVMGIKSNDNDGIVIMVSCEDGSSQCMPKSKFAYEACSGIELLKASNVIHNNGDVKGCSYYNLIVVSKGVDGNDVTVAAESTLCHNDGGRFTQLEERIKSLESTIMKLSRDYSDLKGTVVYKKDLK</sequence>
<dbReference type="AlphaFoldDB" id="A0ABD3USD8"/>
<dbReference type="EMBL" id="JBJQND010000015">
    <property type="protein sequence ID" value="KAL3852320.1"/>
    <property type="molecule type" value="Genomic_DNA"/>
</dbReference>
<comment type="caution">
    <text evidence="2">The sequence shown here is derived from an EMBL/GenBank/DDBJ whole genome shotgun (WGS) entry which is preliminary data.</text>
</comment>
<evidence type="ECO:0000256" key="1">
    <source>
        <dbReference type="SAM" id="Coils"/>
    </source>
</evidence>
<feature type="coiled-coil region" evidence="1">
    <location>
        <begin position="142"/>
        <end position="169"/>
    </location>
</feature>
<keyword evidence="3" id="KW-1185">Reference proteome</keyword>
<proteinExistence type="predicted"/>
<evidence type="ECO:0000313" key="2">
    <source>
        <dbReference type="EMBL" id="KAL3852320.1"/>
    </source>
</evidence>
<evidence type="ECO:0000313" key="3">
    <source>
        <dbReference type="Proteomes" id="UP001634394"/>
    </source>
</evidence>
<keyword evidence="1" id="KW-0175">Coiled coil</keyword>
<name>A0ABD3USD8_SINWO</name>
<accession>A0ABD3USD8</accession>
<gene>
    <name evidence="2" type="ORF">ACJMK2_015977</name>
</gene>
<feature type="non-terminal residue" evidence="2">
    <location>
        <position position="177"/>
    </location>
</feature>
<reference evidence="2 3" key="1">
    <citation type="submission" date="2024-11" db="EMBL/GenBank/DDBJ databases">
        <title>Chromosome-level genome assembly of the freshwater bivalve Anodonta woodiana.</title>
        <authorList>
            <person name="Chen X."/>
        </authorList>
    </citation>
    <scope>NUCLEOTIDE SEQUENCE [LARGE SCALE GENOMIC DNA]</scope>
    <source>
        <strain evidence="2">MN2024</strain>
        <tissue evidence="2">Gills</tissue>
    </source>
</reference>